<proteinExistence type="predicted"/>
<reference evidence="1" key="1">
    <citation type="submission" date="2021-06" db="EMBL/GenBank/DDBJ databases">
        <authorList>
            <person name="Kallberg Y."/>
            <person name="Tangrot J."/>
            <person name="Rosling A."/>
        </authorList>
    </citation>
    <scope>NUCLEOTIDE SEQUENCE</scope>
    <source>
        <strain evidence="1">28 12/20/2015</strain>
    </source>
</reference>
<organism evidence="1 2">
    <name type="scientific">Cetraspora pellucida</name>
    <dbReference type="NCBI Taxonomy" id="1433469"/>
    <lineage>
        <taxon>Eukaryota</taxon>
        <taxon>Fungi</taxon>
        <taxon>Fungi incertae sedis</taxon>
        <taxon>Mucoromycota</taxon>
        <taxon>Glomeromycotina</taxon>
        <taxon>Glomeromycetes</taxon>
        <taxon>Diversisporales</taxon>
        <taxon>Gigasporaceae</taxon>
        <taxon>Cetraspora</taxon>
    </lineage>
</organism>
<gene>
    <name evidence="1" type="ORF">SPELUC_LOCUS2871</name>
</gene>
<evidence type="ECO:0000313" key="1">
    <source>
        <dbReference type="EMBL" id="CAG8497939.1"/>
    </source>
</evidence>
<keyword evidence="2" id="KW-1185">Reference proteome</keyword>
<comment type="caution">
    <text evidence="1">The sequence shown here is derived from an EMBL/GenBank/DDBJ whole genome shotgun (WGS) entry which is preliminary data.</text>
</comment>
<sequence length="75" mass="8621">QSSLHLSINETTSCHKFEVKCIFPVIVQGWQNICSNKSKIWAKLFETRIVQFLEALKKENNLKNQPTSSITIDLT</sequence>
<accession>A0ACA9KXJ5</accession>
<dbReference type="EMBL" id="CAJVPW010002057">
    <property type="protein sequence ID" value="CAG8497939.1"/>
    <property type="molecule type" value="Genomic_DNA"/>
</dbReference>
<name>A0ACA9KXJ5_9GLOM</name>
<dbReference type="Proteomes" id="UP000789366">
    <property type="component" value="Unassembled WGS sequence"/>
</dbReference>
<evidence type="ECO:0000313" key="2">
    <source>
        <dbReference type="Proteomes" id="UP000789366"/>
    </source>
</evidence>
<feature type="non-terminal residue" evidence="1">
    <location>
        <position position="1"/>
    </location>
</feature>
<protein>
    <submittedName>
        <fullName evidence="1">6930_t:CDS:1</fullName>
    </submittedName>
</protein>